<proteinExistence type="predicted"/>
<dbReference type="SUPFAM" id="SSF56112">
    <property type="entry name" value="Protein kinase-like (PK-like)"/>
    <property type="match status" value="1"/>
</dbReference>
<dbReference type="Gene3D" id="3.90.1200.10">
    <property type="match status" value="1"/>
</dbReference>
<dbReference type="Pfam" id="PF01636">
    <property type="entry name" value="APH"/>
    <property type="match status" value="1"/>
</dbReference>
<evidence type="ECO:0000259" key="1">
    <source>
        <dbReference type="Pfam" id="PF01636"/>
    </source>
</evidence>
<dbReference type="Gene3D" id="3.30.200.150">
    <property type="match status" value="1"/>
</dbReference>
<comment type="caution">
    <text evidence="2">The sequence shown here is derived from an EMBL/GenBank/DDBJ whole genome shotgun (WGS) entry which is preliminary data.</text>
</comment>
<name>A0A372L7G8_9BACI</name>
<accession>A0A372L7G8</accession>
<sequence length="285" mass="33195">MCIEKIIIDLIHNNIIHSEPTEWEQLNGGTVSKLYLLNIDGSKYVIKLNDQRVIESEAIFLDRYKEVCYLPKLLFVEPSYNYLVYSYVNGSTNYIEKNKKEILKDVVKGLLNNYKSVSNNIGWGWADQITDSWQNFLINEVVEANKIIDGRLDREDHNFISNLVKKIPKDTKPYLIHGDCGVHNFIFNDGQLSGVIDPAPVIGDPLYDLIYAFCSSPDDLTKETIDYAVSHLMIKREKEKLFLYENVIIGLYLRLGKCIKHHPNDYEEYMKAWYSWMNITKRLII</sequence>
<dbReference type="RefSeq" id="WP_117324020.1">
    <property type="nucleotide sequence ID" value="NZ_QVTD01000016.1"/>
</dbReference>
<feature type="domain" description="Aminoglycoside phosphotransferase" evidence="1">
    <location>
        <begin position="23"/>
        <end position="213"/>
    </location>
</feature>
<dbReference type="InterPro" id="IPR011009">
    <property type="entry name" value="Kinase-like_dom_sf"/>
</dbReference>
<keyword evidence="3" id="KW-1185">Reference proteome</keyword>
<dbReference type="InterPro" id="IPR002575">
    <property type="entry name" value="Aminoglycoside_PTrfase"/>
</dbReference>
<dbReference type="GO" id="GO:0016740">
    <property type="term" value="F:transferase activity"/>
    <property type="evidence" value="ECO:0007669"/>
    <property type="project" value="UniProtKB-KW"/>
</dbReference>
<reference evidence="2 3" key="1">
    <citation type="submission" date="2018-08" db="EMBL/GenBank/DDBJ databases">
        <title>Bacillus chawlae sp. nov., Bacillus glennii sp. nov., and Bacillus saganii sp. nov. Isolated from the Vehicle Assembly Building at Kennedy Space Center where the Viking Spacecraft were Assembled.</title>
        <authorList>
            <person name="Seuylemezian A."/>
            <person name="Vaishampayan P."/>
        </authorList>
    </citation>
    <scope>NUCLEOTIDE SEQUENCE [LARGE SCALE GENOMIC DNA]</scope>
    <source>
        <strain evidence="2 3">V44-8</strain>
    </source>
</reference>
<gene>
    <name evidence="2" type="ORF">D0466_18535</name>
</gene>
<protein>
    <submittedName>
        <fullName evidence="2">Aminoglycoside phosphotransferase family protein</fullName>
    </submittedName>
</protein>
<dbReference type="Proteomes" id="UP000262939">
    <property type="component" value="Unassembled WGS sequence"/>
</dbReference>
<organism evidence="2 3">
    <name type="scientific">Peribacillus glennii</name>
    <dbReference type="NCBI Taxonomy" id="2303991"/>
    <lineage>
        <taxon>Bacteria</taxon>
        <taxon>Bacillati</taxon>
        <taxon>Bacillota</taxon>
        <taxon>Bacilli</taxon>
        <taxon>Bacillales</taxon>
        <taxon>Bacillaceae</taxon>
        <taxon>Peribacillus</taxon>
    </lineage>
</organism>
<dbReference type="AlphaFoldDB" id="A0A372L7G8"/>
<dbReference type="OrthoDB" id="2363646at2"/>
<evidence type="ECO:0000313" key="3">
    <source>
        <dbReference type="Proteomes" id="UP000262939"/>
    </source>
</evidence>
<keyword evidence="2" id="KW-0808">Transferase</keyword>
<dbReference type="EMBL" id="QVTD01000016">
    <property type="protein sequence ID" value="RFU61216.1"/>
    <property type="molecule type" value="Genomic_DNA"/>
</dbReference>
<evidence type="ECO:0000313" key="2">
    <source>
        <dbReference type="EMBL" id="RFU61216.1"/>
    </source>
</evidence>